<keyword evidence="1" id="KW-0732">Signal</keyword>
<evidence type="ECO:0000313" key="2">
    <source>
        <dbReference type="EMBL" id="RIY32120.1"/>
    </source>
</evidence>
<protein>
    <submittedName>
        <fullName evidence="2">Uncharacterized protein</fullName>
    </submittedName>
</protein>
<evidence type="ECO:0000313" key="3">
    <source>
        <dbReference type="Proteomes" id="UP000265964"/>
    </source>
</evidence>
<accession>A0A3A1Y3Y1</accession>
<dbReference type="RefSeq" id="WP_119535251.1">
    <property type="nucleotide sequence ID" value="NZ_NRJF01000246.1"/>
</dbReference>
<dbReference type="AlphaFoldDB" id="A0A3A1Y3Y1"/>
<organism evidence="2 3">
    <name type="scientific">Psittacicella gerlachiana</name>
    <dbReference type="NCBI Taxonomy" id="2028574"/>
    <lineage>
        <taxon>Bacteria</taxon>
        <taxon>Pseudomonadati</taxon>
        <taxon>Pseudomonadota</taxon>
        <taxon>Gammaproteobacteria</taxon>
        <taxon>Pasteurellales</taxon>
        <taxon>Psittacicellaceae</taxon>
        <taxon>Psittacicella</taxon>
    </lineage>
</organism>
<feature type="signal peptide" evidence="1">
    <location>
        <begin position="1"/>
        <end position="19"/>
    </location>
</feature>
<proteinExistence type="predicted"/>
<reference evidence="2 3" key="1">
    <citation type="submission" date="2017-08" db="EMBL/GenBank/DDBJ databases">
        <title>Reclassification of Bisgaard taxon 37 and 44.</title>
        <authorList>
            <person name="Christensen H."/>
        </authorList>
    </citation>
    <scope>NUCLEOTIDE SEQUENCE [LARGE SCALE GENOMIC DNA]</scope>
    <source>
        <strain evidence="2 3">EEAB3T1</strain>
    </source>
</reference>
<dbReference type="OrthoDB" id="9892846at2"/>
<keyword evidence="3" id="KW-1185">Reference proteome</keyword>
<comment type="caution">
    <text evidence="2">The sequence shown here is derived from an EMBL/GenBank/DDBJ whole genome shotgun (WGS) entry which is preliminary data.</text>
</comment>
<sequence length="133" mass="14732">MKWKLLFLLFCGFALSSVAQSQGLSYQRIVGSQVEVEAASSFNYAAAYKVSQLDEQGGRFIGLKFRKFDGSRHIVLTDAENKQAATKYQIGLITITIADNVSLLAANTLLKDLGMNFELIAHQEMRSLLVPLE</sequence>
<evidence type="ECO:0000256" key="1">
    <source>
        <dbReference type="SAM" id="SignalP"/>
    </source>
</evidence>
<dbReference type="Proteomes" id="UP000265964">
    <property type="component" value="Unassembled WGS sequence"/>
</dbReference>
<name>A0A3A1Y3Y1_9GAMM</name>
<dbReference type="EMBL" id="NRJF01000246">
    <property type="protein sequence ID" value="RIY32120.1"/>
    <property type="molecule type" value="Genomic_DNA"/>
</dbReference>
<feature type="chain" id="PRO_5017248768" evidence="1">
    <location>
        <begin position="20"/>
        <end position="133"/>
    </location>
</feature>
<gene>
    <name evidence="2" type="ORF">CKF59_07170</name>
</gene>